<dbReference type="InterPro" id="IPR036322">
    <property type="entry name" value="WD40_repeat_dom_sf"/>
</dbReference>
<dbReference type="InterPro" id="IPR024977">
    <property type="entry name" value="Apc4-like_WD40_dom"/>
</dbReference>
<reference evidence="2 3" key="1">
    <citation type="submission" date="2024-01" db="EMBL/GenBank/DDBJ databases">
        <title>The genomes of 5 underutilized Papilionoideae crops provide insights into root nodulation and disease resistanc.</title>
        <authorList>
            <person name="Jiang F."/>
        </authorList>
    </citation>
    <scope>NUCLEOTIDE SEQUENCE [LARGE SCALE GENOMIC DNA]</scope>
    <source>
        <strain evidence="2">DUOXIRENSHENG_FW03</strain>
        <tissue evidence="2">Leaves</tissue>
    </source>
</reference>
<dbReference type="AlphaFoldDB" id="A0AAN9T8I5"/>
<protein>
    <recommendedName>
        <fullName evidence="1">Anaphase-promoting complex subunit 4-like WD40 domain-containing protein</fullName>
    </recommendedName>
</protein>
<dbReference type="SMART" id="SM00320">
    <property type="entry name" value="WD40"/>
    <property type="match status" value="2"/>
</dbReference>
<evidence type="ECO:0000313" key="2">
    <source>
        <dbReference type="EMBL" id="KAK7410246.1"/>
    </source>
</evidence>
<dbReference type="PANTHER" id="PTHR44083:SF30">
    <property type="entry name" value="TOPLESS-LIKE PROTEIN"/>
    <property type="match status" value="1"/>
</dbReference>
<evidence type="ECO:0000313" key="3">
    <source>
        <dbReference type="Proteomes" id="UP001386955"/>
    </source>
</evidence>
<accession>A0AAN9T8I5</accession>
<sequence>MLTTQNTITEQGIKLVELQKDVTYIKENMPNLNQIRGLMDCLTKKVPNNDDWNSNTTKTASSEDEGKDEEATMRSCFAFQTKRKNNAFLVKSSIDDGELRRACDTAIEDPKHKIIMALSVTKSHDILGFSLSPLLVMTWCFLQQNRRTDCGNGILALTSNGDHLLWKWPCNNLNLDGKTVMTIMPPSPMATCLAFYRRDNILAVAMDNSSIIIYNVRTKKIISKLEGHSKRVTALAFSSSFDLLVSVDINAQIFYGTPMDGKNRKKGYLKIRGQKVPEVLSETHIQFHLYQK</sequence>
<gene>
    <name evidence="2" type="ORF">VNO78_00876</name>
</gene>
<organism evidence="2 3">
    <name type="scientific">Psophocarpus tetragonolobus</name>
    <name type="common">Winged bean</name>
    <name type="synonym">Dolichos tetragonolobus</name>
    <dbReference type="NCBI Taxonomy" id="3891"/>
    <lineage>
        <taxon>Eukaryota</taxon>
        <taxon>Viridiplantae</taxon>
        <taxon>Streptophyta</taxon>
        <taxon>Embryophyta</taxon>
        <taxon>Tracheophyta</taxon>
        <taxon>Spermatophyta</taxon>
        <taxon>Magnoliopsida</taxon>
        <taxon>eudicotyledons</taxon>
        <taxon>Gunneridae</taxon>
        <taxon>Pentapetalae</taxon>
        <taxon>rosids</taxon>
        <taxon>fabids</taxon>
        <taxon>Fabales</taxon>
        <taxon>Fabaceae</taxon>
        <taxon>Papilionoideae</taxon>
        <taxon>50 kb inversion clade</taxon>
        <taxon>NPAAA clade</taxon>
        <taxon>indigoferoid/millettioid clade</taxon>
        <taxon>Phaseoleae</taxon>
        <taxon>Psophocarpus</taxon>
    </lineage>
</organism>
<dbReference type="GO" id="GO:0006355">
    <property type="term" value="P:regulation of DNA-templated transcription"/>
    <property type="evidence" value="ECO:0007669"/>
    <property type="project" value="InterPro"/>
</dbReference>
<dbReference type="Proteomes" id="UP001386955">
    <property type="component" value="Unassembled WGS sequence"/>
</dbReference>
<dbReference type="SUPFAM" id="SSF50978">
    <property type="entry name" value="WD40 repeat-like"/>
    <property type="match status" value="1"/>
</dbReference>
<keyword evidence="3" id="KW-1185">Reference proteome</keyword>
<feature type="domain" description="Anaphase-promoting complex subunit 4-like WD40" evidence="1">
    <location>
        <begin position="187"/>
        <end position="239"/>
    </location>
</feature>
<dbReference type="Pfam" id="PF12894">
    <property type="entry name" value="ANAPC4_WD40"/>
    <property type="match status" value="1"/>
</dbReference>
<dbReference type="Gene3D" id="2.130.10.10">
    <property type="entry name" value="YVTN repeat-like/Quinoprotein amine dehydrogenase"/>
    <property type="match status" value="1"/>
</dbReference>
<comment type="caution">
    <text evidence="2">The sequence shown here is derived from an EMBL/GenBank/DDBJ whole genome shotgun (WGS) entry which is preliminary data.</text>
</comment>
<proteinExistence type="predicted"/>
<dbReference type="PANTHER" id="PTHR44083">
    <property type="entry name" value="TOPLESS-RELATED PROTEIN 1-RELATED"/>
    <property type="match status" value="1"/>
</dbReference>
<evidence type="ECO:0000259" key="1">
    <source>
        <dbReference type="Pfam" id="PF12894"/>
    </source>
</evidence>
<dbReference type="InterPro" id="IPR027728">
    <property type="entry name" value="Topless_fam"/>
</dbReference>
<dbReference type="InterPro" id="IPR001680">
    <property type="entry name" value="WD40_rpt"/>
</dbReference>
<dbReference type="EMBL" id="JAYMYS010000001">
    <property type="protein sequence ID" value="KAK7410246.1"/>
    <property type="molecule type" value="Genomic_DNA"/>
</dbReference>
<dbReference type="InterPro" id="IPR015943">
    <property type="entry name" value="WD40/YVTN_repeat-like_dom_sf"/>
</dbReference>
<name>A0AAN9T8I5_PSOTE</name>